<dbReference type="FunFam" id="1.10.40.30:FF:000007">
    <property type="entry name" value="Adenylosuccinate lyase"/>
    <property type="match status" value="1"/>
</dbReference>
<evidence type="ECO:0000256" key="12">
    <source>
        <dbReference type="RuleBase" id="RU361172"/>
    </source>
</evidence>
<dbReference type="Gene3D" id="1.20.200.10">
    <property type="entry name" value="Fumarase/aspartase (Central domain)"/>
    <property type="match status" value="1"/>
</dbReference>
<dbReference type="NCBIfam" id="TIGR00928">
    <property type="entry name" value="purB"/>
    <property type="match status" value="1"/>
</dbReference>
<evidence type="ECO:0000256" key="1">
    <source>
        <dbReference type="ARBA" id="ARBA00004706"/>
    </source>
</evidence>
<dbReference type="Gene3D" id="1.10.275.10">
    <property type="entry name" value="Fumarase/aspartase (N-terminal domain)"/>
    <property type="match status" value="1"/>
</dbReference>
<proteinExistence type="inferred from homology"/>
<dbReference type="HOGENOM" id="CLU_030949_0_1_0"/>
<keyword evidence="7 12" id="KW-0456">Lyase</keyword>
<evidence type="ECO:0000256" key="3">
    <source>
        <dbReference type="ARBA" id="ARBA00008273"/>
    </source>
</evidence>
<reference evidence="14 15" key="2">
    <citation type="journal article" date="2009" name="Proc. Natl. Acad. Sci. U.S.A.">
        <title>On the chimeric nature, thermophilic origin, and phylogenetic placement of the Thermotogales.</title>
        <authorList>
            <person name="Zhaxybayeva O."/>
            <person name="Swithers K.S."/>
            <person name="Lapierre P."/>
            <person name="Fournier G.P."/>
            <person name="Bickhart D.M."/>
            <person name="DeBoy R.T."/>
            <person name="Nelson K.E."/>
            <person name="Nesbo C.L."/>
            <person name="Doolittle W.F."/>
            <person name="Gogarten J.P."/>
            <person name="Noll K.M."/>
        </authorList>
    </citation>
    <scope>NUCLEOTIDE SEQUENCE [LARGE SCALE GENOMIC DNA]</scope>
    <source>
        <strain evidence="15">ATCC BAA-488 / DSM 13995 / JCM 10881 / RKU-1</strain>
    </source>
</reference>
<dbReference type="InterPro" id="IPR000362">
    <property type="entry name" value="Fumarate_lyase_fam"/>
</dbReference>
<dbReference type="InterPro" id="IPR004769">
    <property type="entry name" value="Pur_lyase"/>
</dbReference>
<reference evidence="15" key="1">
    <citation type="submission" date="2007-05" db="EMBL/GenBank/DDBJ databases">
        <title>Complete sequence of Thermotoga petrophila RKU-1.</title>
        <authorList>
            <consortium name="US DOE Joint Genome Institute"/>
            <person name="Copeland A."/>
            <person name="Lucas S."/>
            <person name="Lapidus A."/>
            <person name="Barry K."/>
            <person name="Glavina del Rio T."/>
            <person name="Dalin E."/>
            <person name="Tice H."/>
            <person name="Pitluck S."/>
            <person name="Sims D."/>
            <person name="Brettin T."/>
            <person name="Bruce D."/>
            <person name="Detter J.C."/>
            <person name="Han C."/>
            <person name="Tapia R."/>
            <person name="Schmutz J."/>
            <person name="Larimer F."/>
            <person name="Land M."/>
            <person name="Hauser L."/>
            <person name="Kyrpides N."/>
            <person name="Mikhailova N."/>
            <person name="Nelson K."/>
            <person name="Gogarten J.P."/>
            <person name="Noll K."/>
            <person name="Richardson P."/>
        </authorList>
    </citation>
    <scope>NUCLEOTIDE SEQUENCE [LARGE SCALE GENOMIC DNA]</scope>
    <source>
        <strain evidence="15">ATCC BAA-488 / DSM 13995 / JCM 10881 / RKU-1</strain>
    </source>
</reference>
<dbReference type="AlphaFoldDB" id="A5IN80"/>
<dbReference type="PANTHER" id="PTHR43172:SF1">
    <property type="entry name" value="ADENYLOSUCCINATE LYASE"/>
    <property type="match status" value="1"/>
</dbReference>
<dbReference type="SUPFAM" id="SSF48557">
    <property type="entry name" value="L-aspartase-like"/>
    <property type="match status" value="1"/>
</dbReference>
<evidence type="ECO:0000313" key="14">
    <source>
        <dbReference type="EMBL" id="ABQ47653.1"/>
    </source>
</evidence>
<dbReference type="PRINTS" id="PR00145">
    <property type="entry name" value="ARGSUCLYASE"/>
</dbReference>
<dbReference type="Pfam" id="PF10397">
    <property type="entry name" value="ADSL_C"/>
    <property type="match status" value="1"/>
</dbReference>
<feature type="domain" description="Adenylosuccinate lyase C-terminal" evidence="13">
    <location>
        <begin position="349"/>
        <end position="429"/>
    </location>
</feature>
<keyword evidence="6 12" id="KW-0658">Purine biosynthesis</keyword>
<evidence type="ECO:0000256" key="8">
    <source>
        <dbReference type="ARBA" id="ARBA00024477"/>
    </source>
</evidence>
<dbReference type="eggNOG" id="COG0015">
    <property type="taxonomic scope" value="Bacteria"/>
</dbReference>
<comment type="pathway">
    <text evidence="1 12">Purine metabolism; IMP biosynthesis via de novo pathway; 5-amino-1-(5-phospho-D-ribosyl)imidazole-4-carboxamide from 5-amino-1-(5-phospho-D-ribosyl)imidazole-4-carboxylate: step 2/2.</text>
</comment>
<evidence type="ECO:0000259" key="13">
    <source>
        <dbReference type="SMART" id="SM00998"/>
    </source>
</evidence>
<dbReference type="KEGG" id="tpt:Tpet_1648"/>
<name>A5IN80_THEP1</name>
<dbReference type="CDD" id="cd01360">
    <property type="entry name" value="Adenylsuccinate_lyase_1"/>
    <property type="match status" value="1"/>
</dbReference>
<dbReference type="STRING" id="390874.Tpet_1648"/>
<dbReference type="InterPro" id="IPR019468">
    <property type="entry name" value="AdenyloSucc_lyase_C"/>
</dbReference>
<dbReference type="GO" id="GO:0005829">
    <property type="term" value="C:cytosol"/>
    <property type="evidence" value="ECO:0007669"/>
    <property type="project" value="TreeGrafter"/>
</dbReference>
<evidence type="ECO:0000256" key="11">
    <source>
        <dbReference type="NCBIfam" id="TIGR00928"/>
    </source>
</evidence>
<dbReference type="UniPathway" id="UPA00074">
    <property type="reaction ID" value="UER00132"/>
</dbReference>
<dbReference type="SMART" id="SM00998">
    <property type="entry name" value="ADSL_C"/>
    <property type="match status" value="1"/>
</dbReference>
<comment type="pathway">
    <text evidence="2 12">Purine metabolism; AMP biosynthesis via de novo pathway; AMP from IMP: step 2/2.</text>
</comment>
<dbReference type="PRINTS" id="PR00149">
    <property type="entry name" value="FUMRATELYASE"/>
</dbReference>
<dbReference type="RefSeq" id="WP_011944062.1">
    <property type="nucleotide sequence ID" value="NC_009486.1"/>
</dbReference>
<evidence type="ECO:0000256" key="9">
    <source>
        <dbReference type="ARBA" id="ARBA00030717"/>
    </source>
</evidence>
<dbReference type="Pfam" id="PF00206">
    <property type="entry name" value="Lyase_1"/>
    <property type="match status" value="1"/>
</dbReference>
<evidence type="ECO:0000256" key="5">
    <source>
        <dbReference type="ARBA" id="ARBA00017058"/>
    </source>
</evidence>
<dbReference type="PROSITE" id="PS00163">
    <property type="entry name" value="FUMARATE_LYASES"/>
    <property type="match status" value="1"/>
</dbReference>
<protein>
    <recommendedName>
        <fullName evidence="5 11">Adenylosuccinate lyase</fullName>
        <shortName evidence="12">ASL</shortName>
        <ecNumber evidence="4 11">4.3.2.2</ecNumber>
    </recommendedName>
    <alternativeName>
        <fullName evidence="9 12">Adenylosuccinase</fullName>
    </alternativeName>
</protein>
<organism evidence="14 15">
    <name type="scientific">Thermotoga petrophila (strain ATCC BAA-488 / DSM 13995 / JCM 10881 / RKU-1)</name>
    <dbReference type="NCBI Taxonomy" id="390874"/>
    <lineage>
        <taxon>Bacteria</taxon>
        <taxon>Thermotogati</taxon>
        <taxon>Thermotogota</taxon>
        <taxon>Thermotogae</taxon>
        <taxon>Thermotogales</taxon>
        <taxon>Thermotogaceae</taxon>
        <taxon>Thermotoga</taxon>
    </lineage>
</organism>
<dbReference type="UniPathway" id="UPA00075">
    <property type="reaction ID" value="UER00336"/>
</dbReference>
<dbReference type="EC" id="4.3.2.2" evidence="4 11"/>
<dbReference type="InterPro" id="IPR022761">
    <property type="entry name" value="Fumarate_lyase_N"/>
</dbReference>
<dbReference type="GO" id="GO:0070626">
    <property type="term" value="F:(S)-2-(5-amino-1-(5-phospho-D-ribosyl)imidazole-4-carboxamido) succinate lyase (fumarate-forming) activity"/>
    <property type="evidence" value="ECO:0007669"/>
    <property type="project" value="TreeGrafter"/>
</dbReference>
<dbReference type="InterPro" id="IPR008948">
    <property type="entry name" value="L-Aspartase-like"/>
</dbReference>
<dbReference type="GO" id="GO:0044208">
    <property type="term" value="P:'de novo' AMP biosynthetic process"/>
    <property type="evidence" value="ECO:0007669"/>
    <property type="project" value="UniProtKB-UniPathway"/>
</dbReference>
<dbReference type="GO" id="GO:0004018">
    <property type="term" value="F:N6-(1,2-dicarboxyethyl)AMP AMP-lyase (fumarate-forming) activity"/>
    <property type="evidence" value="ECO:0007669"/>
    <property type="project" value="UniProtKB-UniRule"/>
</dbReference>
<gene>
    <name evidence="14" type="ordered locus">Tpet_1648</name>
</gene>
<comment type="catalytic activity">
    <reaction evidence="10">
        <text>N(6)-(1,2-dicarboxyethyl)-AMP = fumarate + AMP</text>
        <dbReference type="Rhea" id="RHEA:16853"/>
        <dbReference type="ChEBI" id="CHEBI:29806"/>
        <dbReference type="ChEBI" id="CHEBI:57567"/>
        <dbReference type="ChEBI" id="CHEBI:456215"/>
        <dbReference type="EC" id="4.3.2.2"/>
    </reaction>
    <physiologicalReaction direction="left-to-right" evidence="10">
        <dbReference type="Rhea" id="RHEA:16854"/>
    </physiologicalReaction>
</comment>
<dbReference type="PANTHER" id="PTHR43172">
    <property type="entry name" value="ADENYLOSUCCINATE LYASE"/>
    <property type="match status" value="1"/>
</dbReference>
<evidence type="ECO:0000256" key="6">
    <source>
        <dbReference type="ARBA" id="ARBA00022755"/>
    </source>
</evidence>
<dbReference type="EMBL" id="CP000702">
    <property type="protein sequence ID" value="ABQ47653.1"/>
    <property type="molecule type" value="Genomic_DNA"/>
</dbReference>
<sequence length="431" mass="49889">MVERYSLSPMKDLWTEEAKYRRWLEVELAVTKAYEELGMIPKGVTERIRNKAKIDVELFKKIEERTNHDVVAFVEGIGSMIGEDSRFFHYGLTSSDVLDTANSLALVEAGKILLESLREFCDVLWEVANRYKHTPTIGRTHGVHAEPTSFGLKVLGWYSEMKRNIQRLERAIEEVSYGKISGAVGNYANVPPEVEEKALSYLGLKPEPVSTQVVPRDRHAFYLSTLAIVAAGIERIAVEIRHLQRTEVLEVEEPFREGQRGSSAMPHKKNPITCERLTGLSRMMRAYVDPSLENIALWHERDISHSSVERYVFPDATQTLYYMIVTATNVVKNMKVNEERMKKNIDRTKGLVFSQRVLLKLIEKGLTRKEAYDIVQRNALKTWNSEKHFLEYLLEDEDVKKLVTKEELEELFDASYYLKHVDHIFERFEKE</sequence>
<evidence type="ECO:0000256" key="10">
    <source>
        <dbReference type="ARBA" id="ARBA00049115"/>
    </source>
</evidence>
<evidence type="ECO:0000313" key="15">
    <source>
        <dbReference type="Proteomes" id="UP000006558"/>
    </source>
</evidence>
<accession>A5IN80</accession>
<dbReference type="InterPro" id="IPR020557">
    <property type="entry name" value="Fumarate_lyase_CS"/>
</dbReference>
<dbReference type="Proteomes" id="UP000006558">
    <property type="component" value="Chromosome"/>
</dbReference>
<evidence type="ECO:0000256" key="7">
    <source>
        <dbReference type="ARBA" id="ARBA00023239"/>
    </source>
</evidence>
<dbReference type="Gene3D" id="1.10.40.30">
    <property type="entry name" value="Fumarase/aspartase (C-terminal domain)"/>
    <property type="match status" value="1"/>
</dbReference>
<evidence type="ECO:0000256" key="4">
    <source>
        <dbReference type="ARBA" id="ARBA00012339"/>
    </source>
</evidence>
<evidence type="ECO:0000256" key="2">
    <source>
        <dbReference type="ARBA" id="ARBA00004734"/>
    </source>
</evidence>
<dbReference type="FunFam" id="1.20.200.10:FF:000008">
    <property type="entry name" value="Adenylosuccinate lyase"/>
    <property type="match status" value="1"/>
</dbReference>
<comment type="similarity">
    <text evidence="3 12">Belongs to the lyase 1 family. Adenylosuccinate lyase subfamily.</text>
</comment>
<dbReference type="InterPro" id="IPR024083">
    <property type="entry name" value="Fumarase/histidase_N"/>
</dbReference>
<comment type="catalytic activity">
    <reaction evidence="8">
        <text>(2S)-2-[5-amino-1-(5-phospho-beta-D-ribosyl)imidazole-4-carboxamido]succinate = 5-amino-1-(5-phospho-beta-D-ribosyl)imidazole-4-carboxamide + fumarate</text>
        <dbReference type="Rhea" id="RHEA:23920"/>
        <dbReference type="ChEBI" id="CHEBI:29806"/>
        <dbReference type="ChEBI" id="CHEBI:58443"/>
        <dbReference type="ChEBI" id="CHEBI:58475"/>
        <dbReference type="EC" id="4.3.2.2"/>
    </reaction>
    <physiologicalReaction direction="left-to-right" evidence="8">
        <dbReference type="Rhea" id="RHEA:23921"/>
    </physiologicalReaction>
</comment>
<dbReference type="GO" id="GO:0006189">
    <property type="term" value="P:'de novo' IMP biosynthetic process"/>
    <property type="evidence" value="ECO:0007669"/>
    <property type="project" value="UniProtKB-UniPathway"/>
</dbReference>